<evidence type="ECO:0000313" key="1">
    <source>
        <dbReference type="EMBL" id="EKM77754.1"/>
    </source>
</evidence>
<organism evidence="1 2">
    <name type="scientific">Agaricus bisporus var. burnettii (strain JB137-S8 / ATCC MYA-4627 / FGSC 10392)</name>
    <name type="common">White button mushroom</name>
    <dbReference type="NCBI Taxonomy" id="597362"/>
    <lineage>
        <taxon>Eukaryota</taxon>
        <taxon>Fungi</taxon>
        <taxon>Dikarya</taxon>
        <taxon>Basidiomycota</taxon>
        <taxon>Agaricomycotina</taxon>
        <taxon>Agaricomycetes</taxon>
        <taxon>Agaricomycetidae</taxon>
        <taxon>Agaricales</taxon>
        <taxon>Agaricineae</taxon>
        <taxon>Agaricaceae</taxon>
        <taxon>Agaricus</taxon>
    </lineage>
</organism>
<dbReference type="OMA" id="TWILEEN"/>
<protein>
    <submittedName>
        <fullName evidence="1">Uncharacterized protein</fullName>
    </submittedName>
</protein>
<gene>
    <name evidence="1" type="ORF">AGABI1DRAFT_101482</name>
</gene>
<sequence length="102" mass="11842">MFPCRYIKGSEISHSKLADLVGAERVYEFLTWILEENLDYERFKYMACGSLPNHKVTRPLVIVLDDDNDLEALKIRPLGEIHPSILRLQIVLDGPEVWERSD</sequence>
<dbReference type="HOGENOM" id="CLU_152113_1_0_1"/>
<dbReference type="RefSeq" id="XP_007331604.1">
    <property type="nucleotide sequence ID" value="XM_007331542.1"/>
</dbReference>
<dbReference type="EMBL" id="JH971394">
    <property type="protein sequence ID" value="EKM77754.1"/>
    <property type="molecule type" value="Genomic_DNA"/>
</dbReference>
<reference evidence="2" key="1">
    <citation type="journal article" date="2012" name="Proc. Natl. Acad. Sci. U.S.A.">
        <title>Genome sequence of the button mushroom Agaricus bisporus reveals mechanisms governing adaptation to a humic-rich ecological niche.</title>
        <authorList>
            <person name="Morin E."/>
            <person name="Kohler A."/>
            <person name="Baker A.R."/>
            <person name="Foulongne-Oriol M."/>
            <person name="Lombard V."/>
            <person name="Nagy L.G."/>
            <person name="Ohm R.A."/>
            <person name="Patyshakuliyeva A."/>
            <person name="Brun A."/>
            <person name="Aerts A.L."/>
            <person name="Bailey A.M."/>
            <person name="Billette C."/>
            <person name="Coutinho P.M."/>
            <person name="Deakin G."/>
            <person name="Doddapaneni H."/>
            <person name="Floudas D."/>
            <person name="Grimwood J."/>
            <person name="Hilden K."/>
            <person name="Kuees U."/>
            <person name="LaButti K.M."/>
            <person name="Lapidus A."/>
            <person name="Lindquist E.A."/>
            <person name="Lucas S.M."/>
            <person name="Murat C."/>
            <person name="Riley R.W."/>
            <person name="Salamov A.A."/>
            <person name="Schmutz J."/>
            <person name="Subramanian V."/>
            <person name="Woesten H.A.B."/>
            <person name="Xu J."/>
            <person name="Eastwood D.C."/>
            <person name="Foster G.D."/>
            <person name="Sonnenberg A.S."/>
            <person name="Cullen D."/>
            <person name="de Vries R.P."/>
            <person name="Lundell T."/>
            <person name="Hibbett D.S."/>
            <person name="Henrissat B."/>
            <person name="Burton K.S."/>
            <person name="Kerrigan R.W."/>
            <person name="Challen M.P."/>
            <person name="Grigoriev I.V."/>
            <person name="Martin F."/>
        </authorList>
    </citation>
    <scope>NUCLEOTIDE SEQUENCE [LARGE SCALE GENOMIC DNA]</scope>
    <source>
        <strain evidence="2">JB137-S8 / ATCC MYA-4627 / FGSC 10392</strain>
    </source>
</reference>
<dbReference type="Proteomes" id="UP000008493">
    <property type="component" value="Unassembled WGS sequence"/>
</dbReference>
<dbReference type="AlphaFoldDB" id="K5VTG5"/>
<accession>K5VTG5</accession>
<dbReference type="InParanoid" id="K5VTG5"/>
<dbReference type="KEGG" id="abp:AGABI1DRAFT101482"/>
<dbReference type="GeneID" id="18821812"/>
<name>K5VTG5_AGABU</name>
<evidence type="ECO:0000313" key="2">
    <source>
        <dbReference type="Proteomes" id="UP000008493"/>
    </source>
</evidence>
<keyword evidence="2" id="KW-1185">Reference proteome</keyword>
<dbReference type="OrthoDB" id="2964347at2759"/>
<proteinExistence type="predicted"/>